<accession>A0A090AJ29</accession>
<keyword evidence="2" id="KW-1185">Reference proteome</keyword>
<proteinExistence type="predicted"/>
<dbReference type="HOGENOM" id="CLU_2025687_0_0_6"/>
<dbReference type="Proteomes" id="UP000031623">
    <property type="component" value="Chromosome"/>
</dbReference>
<sequence length="122" mass="13133">MISFNPCCTGYSSRAGSHSSGVGTISSFNPCCTGYSSRAVYFLLFRSTSLVSILVVLDIAQELNCVRSTGMSIFVSILVVLDIAQELAFIIYPPLCLYRFNPCCTGYSSRAMTGTVTDPSIV</sequence>
<evidence type="ECO:0000313" key="1">
    <source>
        <dbReference type="EMBL" id="BAP54860.1"/>
    </source>
</evidence>
<dbReference type="KEGG" id="tig:THII_0563"/>
<protein>
    <submittedName>
        <fullName evidence="1">Uncharacterized protein</fullName>
    </submittedName>
</protein>
<dbReference type="AlphaFoldDB" id="A0A090AJ29"/>
<organism evidence="1 2">
    <name type="scientific">Thioploca ingrica</name>
    <dbReference type="NCBI Taxonomy" id="40754"/>
    <lineage>
        <taxon>Bacteria</taxon>
        <taxon>Pseudomonadati</taxon>
        <taxon>Pseudomonadota</taxon>
        <taxon>Gammaproteobacteria</taxon>
        <taxon>Thiotrichales</taxon>
        <taxon>Thiotrichaceae</taxon>
        <taxon>Thioploca</taxon>
    </lineage>
</organism>
<evidence type="ECO:0000313" key="2">
    <source>
        <dbReference type="Proteomes" id="UP000031623"/>
    </source>
</evidence>
<dbReference type="EMBL" id="AP014633">
    <property type="protein sequence ID" value="BAP54860.1"/>
    <property type="molecule type" value="Genomic_DNA"/>
</dbReference>
<reference evidence="1 2" key="1">
    <citation type="journal article" date="2014" name="ISME J.">
        <title>Ecophysiology of Thioploca ingrica as revealed by the complete genome sequence supplemented with proteomic evidence.</title>
        <authorList>
            <person name="Kojima H."/>
            <person name="Ogura Y."/>
            <person name="Yamamoto N."/>
            <person name="Togashi T."/>
            <person name="Mori H."/>
            <person name="Watanabe T."/>
            <person name="Nemoto F."/>
            <person name="Kurokawa K."/>
            <person name="Hayashi T."/>
            <person name="Fukui M."/>
        </authorList>
    </citation>
    <scope>NUCLEOTIDE SEQUENCE [LARGE SCALE GENOMIC DNA]</scope>
</reference>
<name>A0A090AJ29_9GAMM</name>
<gene>
    <name evidence="1" type="ORF">THII_0563</name>
</gene>